<dbReference type="Pfam" id="PF00465">
    <property type="entry name" value="Fe-ADH"/>
    <property type="match status" value="1"/>
</dbReference>
<feature type="domain" description="Fe-containing alcohol dehydrogenase-like C-terminal" evidence="5">
    <location>
        <begin position="197"/>
        <end position="399"/>
    </location>
</feature>
<dbReference type="InterPro" id="IPR018211">
    <property type="entry name" value="ADH_Fe_CS"/>
</dbReference>
<accession>A0A9E9C9D1</accession>
<feature type="domain" description="Alcohol dehydrogenase iron-type/glycerol dehydrogenase GldA" evidence="4">
    <location>
        <begin position="16"/>
        <end position="186"/>
    </location>
</feature>
<dbReference type="KEGG" id="tsin:OXH18_19915"/>
<dbReference type="Proteomes" id="UP001163152">
    <property type="component" value="Chromosome"/>
</dbReference>
<reference evidence="6" key="1">
    <citation type="submission" date="2022-12" db="EMBL/GenBank/DDBJ databases">
        <title>Polyphasic identification of a Novel Hot-Spring Cyanobacterium Ocullathermofonsia sinensis gen nov. sp. nov. and Genomic Insights on its Adaptations to the Thermal Habitat.</title>
        <authorList>
            <person name="Daroch M."/>
            <person name="Tang J."/>
            <person name="Jiang Y."/>
        </authorList>
    </citation>
    <scope>NUCLEOTIDE SEQUENCE</scope>
    <source>
        <strain evidence="6">PKUAC-SCTA174</strain>
    </source>
</reference>
<dbReference type="FunFam" id="3.40.50.1970:FF:000003">
    <property type="entry name" value="Alcohol dehydrogenase, iron-containing"/>
    <property type="match status" value="1"/>
</dbReference>
<dbReference type="EMBL" id="CP113797">
    <property type="protein sequence ID" value="WAL59417.1"/>
    <property type="molecule type" value="Genomic_DNA"/>
</dbReference>
<evidence type="ECO:0000256" key="3">
    <source>
        <dbReference type="ARBA" id="ARBA00023027"/>
    </source>
</evidence>
<evidence type="ECO:0000256" key="1">
    <source>
        <dbReference type="ARBA" id="ARBA00007358"/>
    </source>
</evidence>
<evidence type="ECO:0000259" key="5">
    <source>
        <dbReference type="Pfam" id="PF25137"/>
    </source>
</evidence>
<dbReference type="SUPFAM" id="SSF56796">
    <property type="entry name" value="Dehydroquinate synthase-like"/>
    <property type="match status" value="1"/>
</dbReference>
<keyword evidence="7" id="KW-1185">Reference proteome</keyword>
<dbReference type="Pfam" id="PF25137">
    <property type="entry name" value="ADH_Fe_C"/>
    <property type="match status" value="1"/>
</dbReference>
<sequence>MSATVDLHTIHTYQFPTRIRFGSGARTELPHVLSSLGIQRPLVVTDRDVAQLPWFASIMELLADFNPAVFSQIWGNPVVSQVESGLAVWRRHAADGIVAIGGGAPVDVAKAIALMVNHPGHLFEYEDGNPNARPINQPIPPIVAIPTTAGTGSEVGRSAVISDDQTHEKKIVFDPKLLPCVVLADPDLTLGLPSKITAATGMDALTHLVEAYLAKGFHPICDGIALEGISLVAQHLVDCVQFAQRLAAGGTLSDREIDAHLLARSGMLNASMMGAIAFQKGLGVTHSCAHALSTVCDLHHGLANGVMLAAAMRFNLPTSPDRFLRMARLVNLQATDGQAFIDWIETLRDTVAIPATLTKLGIPKDTIDRLVEVALRDGCHLLNPRPVSRSDFYAIFQDAFGS</sequence>
<gene>
    <name evidence="6" type="ORF">OXH18_19915</name>
</gene>
<evidence type="ECO:0000313" key="7">
    <source>
        <dbReference type="Proteomes" id="UP001163152"/>
    </source>
</evidence>
<dbReference type="InterPro" id="IPR039697">
    <property type="entry name" value="Alcohol_dehydrogenase_Fe"/>
</dbReference>
<dbReference type="PANTHER" id="PTHR11496">
    <property type="entry name" value="ALCOHOL DEHYDROGENASE"/>
    <property type="match status" value="1"/>
</dbReference>
<dbReference type="AlphaFoldDB" id="A0A9E9C9D1"/>
<dbReference type="Gene3D" id="1.20.1090.10">
    <property type="entry name" value="Dehydroquinate synthase-like - alpha domain"/>
    <property type="match status" value="1"/>
</dbReference>
<proteinExistence type="inferred from homology"/>
<dbReference type="Gene3D" id="3.40.50.1970">
    <property type="match status" value="1"/>
</dbReference>
<dbReference type="InterPro" id="IPR001670">
    <property type="entry name" value="ADH_Fe/GldA"/>
</dbReference>
<dbReference type="PROSITE" id="PS00913">
    <property type="entry name" value="ADH_IRON_1"/>
    <property type="match status" value="1"/>
</dbReference>
<name>A0A9E9C9D1_9CYAN</name>
<dbReference type="PANTHER" id="PTHR11496:SF102">
    <property type="entry name" value="ALCOHOL DEHYDROGENASE 4"/>
    <property type="match status" value="1"/>
</dbReference>
<evidence type="ECO:0000259" key="4">
    <source>
        <dbReference type="Pfam" id="PF00465"/>
    </source>
</evidence>
<comment type="similarity">
    <text evidence="1">Belongs to the iron-containing alcohol dehydrogenase family.</text>
</comment>
<dbReference type="GO" id="GO:0004022">
    <property type="term" value="F:alcohol dehydrogenase (NAD+) activity"/>
    <property type="evidence" value="ECO:0007669"/>
    <property type="project" value="TreeGrafter"/>
</dbReference>
<keyword evidence="2" id="KW-0560">Oxidoreductase</keyword>
<evidence type="ECO:0000256" key="2">
    <source>
        <dbReference type="ARBA" id="ARBA00023002"/>
    </source>
</evidence>
<dbReference type="CDD" id="cd14861">
    <property type="entry name" value="Fe-ADH-like"/>
    <property type="match status" value="1"/>
</dbReference>
<protein>
    <submittedName>
        <fullName evidence="6">Iron-containing alcohol dehydrogenase</fullName>
    </submittedName>
</protein>
<organism evidence="6 7">
    <name type="scientific">Thermocoleostomius sinensis A174</name>
    <dbReference type="NCBI Taxonomy" id="2016057"/>
    <lineage>
        <taxon>Bacteria</taxon>
        <taxon>Bacillati</taxon>
        <taxon>Cyanobacteriota</taxon>
        <taxon>Cyanophyceae</taxon>
        <taxon>Oculatellales</taxon>
        <taxon>Oculatellaceae</taxon>
        <taxon>Thermocoleostomius</taxon>
    </lineage>
</organism>
<dbReference type="RefSeq" id="WP_268609212.1">
    <property type="nucleotide sequence ID" value="NZ_CP113797.1"/>
</dbReference>
<evidence type="ECO:0000313" key="6">
    <source>
        <dbReference type="EMBL" id="WAL59417.1"/>
    </source>
</evidence>
<dbReference type="GO" id="GO:0046872">
    <property type="term" value="F:metal ion binding"/>
    <property type="evidence" value="ECO:0007669"/>
    <property type="project" value="InterPro"/>
</dbReference>
<keyword evidence="3" id="KW-0520">NAD</keyword>
<dbReference type="InterPro" id="IPR056798">
    <property type="entry name" value="ADH_Fe_C"/>
</dbReference>